<dbReference type="EMBL" id="BEZZ01054798">
    <property type="protein sequence ID" value="GCC41456.1"/>
    <property type="molecule type" value="Genomic_DNA"/>
</dbReference>
<comment type="caution">
    <text evidence="1">The sequence shown here is derived from an EMBL/GenBank/DDBJ whole genome shotgun (WGS) entry which is preliminary data.</text>
</comment>
<accession>A0A401TFR8</accession>
<dbReference type="Proteomes" id="UP000287033">
    <property type="component" value="Unassembled WGS sequence"/>
</dbReference>
<evidence type="ECO:0000313" key="1">
    <source>
        <dbReference type="EMBL" id="GCC41456.1"/>
    </source>
</evidence>
<dbReference type="AlphaFoldDB" id="A0A401TFR8"/>
<protein>
    <submittedName>
        <fullName evidence="1">Uncharacterized protein</fullName>
    </submittedName>
</protein>
<reference evidence="1 2" key="1">
    <citation type="journal article" date="2018" name="Nat. Ecol. Evol.">
        <title>Shark genomes provide insights into elasmobranch evolution and the origin of vertebrates.</title>
        <authorList>
            <person name="Hara Y"/>
            <person name="Yamaguchi K"/>
            <person name="Onimaru K"/>
            <person name="Kadota M"/>
            <person name="Koyanagi M"/>
            <person name="Keeley SD"/>
            <person name="Tatsumi K"/>
            <person name="Tanaka K"/>
            <person name="Motone F"/>
            <person name="Kageyama Y"/>
            <person name="Nozu R"/>
            <person name="Adachi N"/>
            <person name="Nishimura O"/>
            <person name="Nakagawa R"/>
            <person name="Tanegashima C"/>
            <person name="Kiyatake I"/>
            <person name="Matsumoto R"/>
            <person name="Murakumo K"/>
            <person name="Nishida K"/>
            <person name="Terakita A"/>
            <person name="Kuratani S"/>
            <person name="Sato K"/>
            <person name="Hyodo S Kuraku.S."/>
        </authorList>
    </citation>
    <scope>NUCLEOTIDE SEQUENCE [LARGE SCALE GENOMIC DNA]</scope>
</reference>
<sequence length="38" mass="4662">FHHLAAQQLLQVQILRHPVFHHQHLHIQKHQDLSEKIR</sequence>
<gene>
    <name evidence="1" type="ORF">chiPu_0025235</name>
</gene>
<keyword evidence="2" id="KW-1185">Reference proteome</keyword>
<feature type="non-terminal residue" evidence="1">
    <location>
        <position position="1"/>
    </location>
</feature>
<organism evidence="1 2">
    <name type="scientific">Chiloscyllium punctatum</name>
    <name type="common">Brownbanded bambooshark</name>
    <name type="synonym">Hemiscyllium punctatum</name>
    <dbReference type="NCBI Taxonomy" id="137246"/>
    <lineage>
        <taxon>Eukaryota</taxon>
        <taxon>Metazoa</taxon>
        <taxon>Chordata</taxon>
        <taxon>Craniata</taxon>
        <taxon>Vertebrata</taxon>
        <taxon>Chondrichthyes</taxon>
        <taxon>Elasmobranchii</taxon>
        <taxon>Galeomorphii</taxon>
        <taxon>Galeoidea</taxon>
        <taxon>Orectolobiformes</taxon>
        <taxon>Hemiscylliidae</taxon>
        <taxon>Chiloscyllium</taxon>
    </lineage>
</organism>
<name>A0A401TFR8_CHIPU</name>
<proteinExistence type="predicted"/>
<evidence type="ECO:0000313" key="2">
    <source>
        <dbReference type="Proteomes" id="UP000287033"/>
    </source>
</evidence>